<dbReference type="Proteomes" id="UP001054902">
    <property type="component" value="Unassembled WGS sequence"/>
</dbReference>
<dbReference type="EMBL" id="BLLK01000022">
    <property type="protein sequence ID" value="GFH46360.1"/>
    <property type="molecule type" value="Genomic_DNA"/>
</dbReference>
<name>A0AAD3CJN6_9STRA</name>
<evidence type="ECO:0000313" key="1">
    <source>
        <dbReference type="EMBL" id="GFH46360.1"/>
    </source>
</evidence>
<protein>
    <submittedName>
        <fullName evidence="1">Uncharacterized protein</fullName>
    </submittedName>
</protein>
<comment type="caution">
    <text evidence="1">The sequence shown here is derived from an EMBL/GenBank/DDBJ whole genome shotgun (WGS) entry which is preliminary data.</text>
</comment>
<organism evidence="1 2">
    <name type="scientific">Chaetoceros tenuissimus</name>
    <dbReference type="NCBI Taxonomy" id="426638"/>
    <lineage>
        <taxon>Eukaryota</taxon>
        <taxon>Sar</taxon>
        <taxon>Stramenopiles</taxon>
        <taxon>Ochrophyta</taxon>
        <taxon>Bacillariophyta</taxon>
        <taxon>Coscinodiscophyceae</taxon>
        <taxon>Chaetocerotophycidae</taxon>
        <taxon>Chaetocerotales</taxon>
        <taxon>Chaetocerotaceae</taxon>
        <taxon>Chaetoceros</taxon>
    </lineage>
</organism>
<gene>
    <name evidence="1" type="ORF">CTEN210_02834</name>
</gene>
<dbReference type="AlphaFoldDB" id="A0AAD3CJN6"/>
<evidence type="ECO:0000313" key="2">
    <source>
        <dbReference type="Proteomes" id="UP001054902"/>
    </source>
</evidence>
<accession>A0AAD3CJN6</accession>
<sequence length="182" mass="20430">MDHKNPCPIAWVSSPGFFTADDIRKFMRTYHVSNTDWTLESDHTNGGFESKDGWIPTDPSNASFTLPFEPFEKDIKTITVTRLVSYGDKWENSKVRVILSATTETKETSTAKDDGMKVIAKDEISGVHNMPYSLTLPHTITLYNAIPRGSRIKIQMNLVGGSTYKILGLSFCSTEEFVEINL</sequence>
<reference evidence="1 2" key="1">
    <citation type="journal article" date="2021" name="Sci. Rep.">
        <title>The genome of the diatom Chaetoceros tenuissimus carries an ancient integrated fragment of an extant virus.</title>
        <authorList>
            <person name="Hongo Y."/>
            <person name="Kimura K."/>
            <person name="Takaki Y."/>
            <person name="Yoshida Y."/>
            <person name="Baba S."/>
            <person name="Kobayashi G."/>
            <person name="Nagasaki K."/>
            <person name="Hano T."/>
            <person name="Tomaru Y."/>
        </authorList>
    </citation>
    <scope>NUCLEOTIDE SEQUENCE [LARGE SCALE GENOMIC DNA]</scope>
    <source>
        <strain evidence="1 2">NIES-3715</strain>
    </source>
</reference>
<proteinExistence type="predicted"/>
<keyword evidence="2" id="KW-1185">Reference proteome</keyword>